<keyword evidence="4" id="KW-0813">Transport</keyword>
<name>A0A379B276_9PAST</name>
<feature type="domain" description="Trimeric autotransporter adhesin YadA-like head" evidence="14">
    <location>
        <begin position="792"/>
        <end position="813"/>
    </location>
</feature>
<evidence type="ECO:0000313" key="16">
    <source>
        <dbReference type="EMBL" id="SUB32601.1"/>
    </source>
</evidence>
<accession>A0A379B276</accession>
<evidence type="ECO:0000256" key="4">
    <source>
        <dbReference type="ARBA" id="ARBA00022448"/>
    </source>
</evidence>
<organism evidence="16 17">
    <name type="scientific">[Pasteurella] mairii</name>
    <dbReference type="NCBI Taxonomy" id="757"/>
    <lineage>
        <taxon>Bacteria</taxon>
        <taxon>Pseudomonadati</taxon>
        <taxon>Pseudomonadota</taxon>
        <taxon>Gammaproteobacteria</taxon>
        <taxon>Pasteurellales</taxon>
        <taxon>Pasteurellaceae</taxon>
    </lineage>
</organism>
<feature type="region of interest" description="Disordered" evidence="12">
    <location>
        <begin position="2014"/>
        <end position="2033"/>
    </location>
</feature>
<evidence type="ECO:0000256" key="12">
    <source>
        <dbReference type="SAM" id="MobiDB-lite"/>
    </source>
</evidence>
<feature type="domain" description="Trimeric autotransporter adhesin YadA-like head" evidence="14">
    <location>
        <begin position="444"/>
        <end position="467"/>
    </location>
</feature>
<feature type="domain" description="Trimeric autotransporter adhesin YadA-like head" evidence="14">
    <location>
        <begin position="321"/>
        <end position="345"/>
    </location>
</feature>
<keyword evidence="5" id="KW-1134">Transmembrane beta strand</keyword>
<dbReference type="Pfam" id="PF05658">
    <property type="entry name" value="YadA_head"/>
    <property type="match status" value="7"/>
</dbReference>
<keyword evidence="6" id="KW-0812">Transmembrane</keyword>
<dbReference type="GO" id="GO:0015031">
    <property type="term" value="P:protein transport"/>
    <property type="evidence" value="ECO:0007669"/>
    <property type="project" value="UniProtKB-KW"/>
</dbReference>
<feature type="domain" description="Trimeric autotransporter adhesin YadA-like head" evidence="14">
    <location>
        <begin position="522"/>
        <end position="546"/>
    </location>
</feature>
<dbReference type="Gene3D" id="3.30.1300.30">
    <property type="entry name" value="GSPII I/J protein-like"/>
    <property type="match status" value="1"/>
</dbReference>
<comment type="subcellular location">
    <subcellularLocation>
        <location evidence="2">Cell outer membrane</location>
    </subcellularLocation>
    <subcellularLocation>
        <location evidence="1">Cell surface</location>
    </subcellularLocation>
</comment>
<dbReference type="OrthoDB" id="5663068at2"/>
<dbReference type="SUPFAM" id="SSF54523">
    <property type="entry name" value="Pili subunits"/>
    <property type="match status" value="1"/>
</dbReference>
<evidence type="ECO:0000256" key="8">
    <source>
        <dbReference type="ARBA" id="ARBA00022927"/>
    </source>
</evidence>
<dbReference type="InterPro" id="IPR008640">
    <property type="entry name" value="Adhesin_Head_dom"/>
</dbReference>
<feature type="domain" description="Trimeric autotransporter adhesin YadA-like head" evidence="14">
    <location>
        <begin position="474"/>
        <end position="497"/>
    </location>
</feature>
<dbReference type="Pfam" id="PF05662">
    <property type="entry name" value="YadA_stalk"/>
    <property type="match status" value="4"/>
</dbReference>
<evidence type="ECO:0000259" key="13">
    <source>
        <dbReference type="Pfam" id="PF03895"/>
    </source>
</evidence>
<gene>
    <name evidence="16" type="primary">hsf2_3</name>
    <name evidence="16" type="ORF">NCTC10699_00181</name>
</gene>
<keyword evidence="11" id="KW-0175">Coiled coil</keyword>
<dbReference type="Proteomes" id="UP000254280">
    <property type="component" value="Unassembled WGS sequence"/>
</dbReference>
<dbReference type="InterPro" id="IPR011049">
    <property type="entry name" value="Serralysin-like_metalloprot_C"/>
</dbReference>
<keyword evidence="8" id="KW-0653">Protein transport</keyword>
<evidence type="ECO:0000256" key="11">
    <source>
        <dbReference type="SAM" id="Coils"/>
    </source>
</evidence>
<dbReference type="InterPro" id="IPR045584">
    <property type="entry name" value="Pilin-like"/>
</dbReference>
<feature type="domain" description="Trimeric autotransporter adhesin YadA-like head" evidence="14">
    <location>
        <begin position="126"/>
        <end position="144"/>
    </location>
</feature>
<evidence type="ECO:0000256" key="1">
    <source>
        <dbReference type="ARBA" id="ARBA00004241"/>
    </source>
</evidence>
<comment type="similarity">
    <text evidence="3">Belongs to the autotransporter-2 (AT-2) (TC 1.B.40) family.</text>
</comment>
<keyword evidence="10" id="KW-0998">Cell outer membrane</keyword>
<dbReference type="GO" id="GO:0009986">
    <property type="term" value="C:cell surface"/>
    <property type="evidence" value="ECO:0007669"/>
    <property type="project" value="UniProtKB-SubCell"/>
</dbReference>
<dbReference type="InterPro" id="IPR008635">
    <property type="entry name" value="Coiled_stalk_dom"/>
</dbReference>
<dbReference type="Pfam" id="PF03895">
    <property type="entry name" value="YadA_anchor"/>
    <property type="match status" value="1"/>
</dbReference>
<evidence type="ECO:0000313" key="17">
    <source>
        <dbReference type="Proteomes" id="UP000254280"/>
    </source>
</evidence>
<evidence type="ECO:0000259" key="15">
    <source>
        <dbReference type="Pfam" id="PF05662"/>
    </source>
</evidence>
<dbReference type="Gene3D" id="2.150.10.10">
    <property type="entry name" value="Serralysin-like metalloprotease, C-terminal"/>
    <property type="match status" value="5"/>
</dbReference>
<dbReference type="EMBL" id="UGSS01000002">
    <property type="protein sequence ID" value="SUB32601.1"/>
    <property type="molecule type" value="Genomic_DNA"/>
</dbReference>
<keyword evidence="9" id="KW-0472">Membrane</keyword>
<dbReference type="SUPFAM" id="SSF101967">
    <property type="entry name" value="Adhesin YadA, collagen-binding domain"/>
    <property type="match status" value="4"/>
</dbReference>
<keyword evidence="17" id="KW-1185">Reference proteome</keyword>
<evidence type="ECO:0000259" key="14">
    <source>
        <dbReference type="Pfam" id="PF05658"/>
    </source>
</evidence>
<feature type="domain" description="Trimeric autotransporter adhesin YadA-like stalk" evidence="15">
    <location>
        <begin position="588"/>
        <end position="627"/>
    </location>
</feature>
<evidence type="ECO:0000256" key="9">
    <source>
        <dbReference type="ARBA" id="ARBA00023136"/>
    </source>
</evidence>
<evidence type="ECO:0000256" key="3">
    <source>
        <dbReference type="ARBA" id="ARBA00005848"/>
    </source>
</evidence>
<feature type="domain" description="Trimeric autotransporter adhesin YadA-like stalk" evidence="15">
    <location>
        <begin position="1237"/>
        <end position="1277"/>
    </location>
</feature>
<feature type="domain" description="Trimeric autotransporter adhesin YadA-like stalk" evidence="15">
    <location>
        <begin position="887"/>
        <end position="927"/>
    </location>
</feature>
<feature type="coiled-coil region" evidence="11">
    <location>
        <begin position="2386"/>
        <end position="2427"/>
    </location>
</feature>
<feature type="domain" description="Trimeric autotransporter adhesin YadA-like head" evidence="14">
    <location>
        <begin position="294"/>
        <end position="318"/>
    </location>
</feature>
<evidence type="ECO:0000256" key="5">
    <source>
        <dbReference type="ARBA" id="ARBA00022452"/>
    </source>
</evidence>
<sequence length="2751" mass="287880">MNRVFKCKYDITSGVTKVVSELANNQQLTSQCQASSSISSSFSLPFRFTLLVLGLGMMNEGGANQNVYSWTDNQFKIGEWNKCGGSNSVQLSDNWNDCSNSDYVAIGKNATVGVVSLKNDEKSGMVAIGSNSNALGAKAIALGMLAKTEEGAGQAIAIGNNAGANSQSVALGADVYALGKSSVAIGNDDIDDSRFDDKLPINEINTIFKKLKDDNSYFGTYNNRFEQLYVTGSSNGKQVDNRKYSPTYAAGVGAIAIGSRTVAAGDLSTSVGALSFALADYSTTLGMRSFVARSAKGGVAVGQASRVFSPNSLAIGNFNEATSNGSMSYGYNAKAVGEHTIAIGSIVAAGAKFDPTTGQQWLDLYKSFNKNSTDLDSNDEFDTKATTILKNGNTNGSETMPLTYDSEIILTIGGKDIKKIKPHGETGAGKNAIVIGGRSFALWENSLALGYSALADASNGFAIGSYAYAGNRATNAMAIGVRSYAEGVNSIALGYRARVQDESKNTEFLKSISADKNQDSYKGTNSIALGIESLAYLNNSVALGHKSQTDYLYADLLHKPYTPKGAITLPTSAQAGVISVGSKGSERRVVNVASGYLDTDAANVGQLKSLEERVNLLTSGGAGINAPYLAVDQTSTNSEAKRITDGQKAVQNYERYVELAKQYATLLNRKANGKETFNQQSLDTIGTEVTKLGKNNNIATTANTITKIIEDLKKEGNGDNSKKDSTELKKKFDEWQKKIDSAVTTDNTSDKKSKLTNLSKDEIEQSNFNSNRAKGRDSIAFGFKANTDQKAEHAIAIGYKAEAKAEGAVAIGDTAVVEKNAGDSVALGKGSKAEAKKTALSNATIPAENGKGGIKFSWSGAGTSTNTNGDGQKSVVSVGAQGSERVITHVAAGEVTQTSTDAINGGQLYGVASVFSTMATGILGLEKADNGQDGFKSVSFTKLKTENGSEGEQQTTFKSAIEKNIETINKGLKFAGDKGSEFTRQLGATVKIKGDGTDLISTANSTSGEISFKLEKETNLETGSKKVPTTEAVKTYLDNKIQGISSTLGLEADNSKDTTYGEVALKTQKLKVKGTDGDIKTSVSSNTITISLDEKFKTKVSSIETNVTKNTSDIKTVTDKVTKNIADIKTVTDKATQNENKIKEVDAKADKNAEDIKNQEIAYKANGAQKLQKVKLSEGLDFNGDTNIAVKAEANGKITHSLNTALKGIKSITNATDDNGNGAKITLDNDKITVNKKITGLEDGDISEKSTDAVTGKQLHSKLEEKANRKLDNLDQDGKDVISKQAVQAINATTKEGNSSALTVEDKASEDGKSKTIKVGLDESTLITNLSSGANISKPAENSPKLVTDKQVSEFIGGKKLTFTDSTNNRHESKLDSEFKLVGNNDITITVSSENGNGKATFVLNKVKTIDDNTPKGDDNDKVATAGAVKNYVDNALTTAKTEADKTAVKYDDDSKNAITLGGKDTSHSPVEINNLRSGLGIDELKDSGITSATQGKPRELVKDLVDGKLDEKAHKAVNISDLKAVATAGLNFAGNDSDHLVHKNLGETLQIVGKGVKKEDVATFNGTDNNIVVKTQNDRLEVALNAQLTGLQSATFTKDQKTVEITGDKFVLKDKADNGNSATYTADSATLKDENGNTAQLNGKGLTVGDKNSDADKTHTVYGKDGLTISGKDGKNAVSLTTKNENGKDAATLEFAKDKDGKAGTGAITGLKDLDANADGSSATNKNYVDNQLKKAKEDADKTAVKYDDELKNSITLGGKDPKHQPVVIDNLRSGLGIDDINDGGIASIKQGKTRDLVKKLVDGNLDSNSRKAANVSDLKALATTGLNFTGNDAQDIHKNLGETLAIVGQGVTNIASFKGTDNNIAVKTDNDKLSISLNETLTAIKSLVTQAKPVDGNTGLSAISTLDGAGLHLTPAEGSTNGQGKQADYGLLGSTVKDGEKTNTQTAGGITLAQGDSKNMATATENTLQAKDAKDPTATLTNQQTAAGNTLSDNQGNRATYDRHGVSLKDKEGNTAKLDGQGLTVGDKDASNGDKTHATYGKNGLTIHGKDGESAVSLTTKNTNGKDAATLAFAKGEDGKAGTGTILGLKDLEANADGSSAANKNYVDAQLNSALEEVAGNRPFDYYLNDIKVSKDKDGKFYKENNSQKVELSAEEKAQVVIKAEPQSSPMTVSNIKAAKLEEDSTDAVNGAQLVAATGALAGQDGKMTFADGRDGKAATDPSAAANQGLTAKDGLNGHNANDKANALRNGEAGTVVYTDNAGQRLVKANDGKYYHATDVENNGVPKSGKSAVENPQLSLVNAQGNTDKAALLGNVASGLGVKTPTAEENAQLNALAKVVDEKVEIVGERAKTLADKAQTFTDLTLAVSSLEQAVDAMPEGETKEKAQVMLQQNKAKLAQTKAELETAKAALTTAKAQLSDANKAYDNRYNALTGASDKIADLVNADSRAALTHAATVADLQAVARAGLNVVGNDGLTVHKHLGETLSITGEGEFNSDTSAAGNIKVELAQDGQGLSVKLSDKLQGMTSVETREIHGKKSLLNSNGLKTVSADSETRVSAQGTEIVGKGANAGKAAGYRLDGVRLQDSAGNHATLSAQQGLRLTGQAGEPSLIATKNGLVVKGAQGDIALDGQRGEILLPNVKPDASGYVAVNKNYVDSQNNELRTQLSNTNREMRAGIAGALAAASLPSSAIPGKSMLAASAGAFKGHSAIALGYSKMSDNGKISIRLQGTSNSAGDLGGAVGVGYLW</sequence>
<dbReference type="Gene3D" id="1.20.5.170">
    <property type="match status" value="1"/>
</dbReference>
<feature type="domain" description="Trimeric autotransporter adhesin YadA-like stalk" evidence="15">
    <location>
        <begin position="2176"/>
        <end position="2205"/>
    </location>
</feature>
<evidence type="ECO:0000256" key="6">
    <source>
        <dbReference type="ARBA" id="ARBA00022692"/>
    </source>
</evidence>
<protein>
    <submittedName>
        <fullName evidence="16">Autotransporter adhesin</fullName>
    </submittedName>
</protein>
<evidence type="ECO:0000256" key="10">
    <source>
        <dbReference type="ARBA" id="ARBA00023237"/>
    </source>
</evidence>
<keyword evidence="7" id="KW-0732">Signal</keyword>
<reference evidence="16 17" key="1">
    <citation type="submission" date="2018-06" db="EMBL/GenBank/DDBJ databases">
        <authorList>
            <consortium name="Pathogen Informatics"/>
            <person name="Doyle S."/>
        </authorList>
    </citation>
    <scope>NUCLEOTIDE SEQUENCE [LARGE SCALE GENOMIC DNA]</scope>
    <source>
        <strain evidence="16 17">NCTC10699</strain>
    </source>
</reference>
<dbReference type="InterPro" id="IPR005594">
    <property type="entry name" value="YadA_C"/>
</dbReference>
<evidence type="ECO:0000256" key="2">
    <source>
        <dbReference type="ARBA" id="ARBA00004442"/>
    </source>
</evidence>
<proteinExistence type="inferred from homology"/>
<feature type="domain" description="Trimeric autotransporter adhesin YadA-like C-terminal membrane anchor" evidence="13">
    <location>
        <begin position="2691"/>
        <end position="2751"/>
    </location>
</feature>
<evidence type="ECO:0000256" key="7">
    <source>
        <dbReference type="ARBA" id="ARBA00022729"/>
    </source>
</evidence>
<dbReference type="GO" id="GO:0009279">
    <property type="term" value="C:cell outer membrane"/>
    <property type="evidence" value="ECO:0007669"/>
    <property type="project" value="UniProtKB-SubCell"/>
</dbReference>